<dbReference type="OrthoDB" id="654211at2759"/>
<dbReference type="VEuPathDB" id="FungiDB:MGG_14358"/>
<accession>G4MLV8</accession>
<evidence type="ECO:0008006" key="4">
    <source>
        <dbReference type="Google" id="ProtNLM"/>
    </source>
</evidence>
<sequence length="304" mass="33445">MPSNSDYYNDSSGTQDVNAQWFEQQPEYQTSGYTNYNAQQDPVQCNTDGVAEASDYPQYNGSYLTNDVNPLPTYNGSFEEERFNSLDGLDPRSDDRFYCEDSEYGPSGCAASCKNRSSLRKHLKSHTRPVLCPYVSKGTCQHRTAEQRDMRRHVVSHHSLWAMLNGIKSDVHAAITQEALHFLGLEQKRKLIGGPGAANCGSSGSDEPLLAPKKLATSTAGAWGQSPLQPSPLAQISPGLFVIIDKLLLQYAHPCRIVRRVVLATLQSTRRAICAAKAPLSVMSAPGGRSSRQILWSLSYARSN</sequence>
<feature type="compositionally biased region" description="Polar residues" evidence="1">
    <location>
        <begin position="1"/>
        <end position="47"/>
    </location>
</feature>
<dbReference type="eggNOG" id="ENOG502RJ2W">
    <property type="taxonomic scope" value="Eukaryota"/>
</dbReference>
<dbReference type="GeneID" id="2677073"/>
<proteinExistence type="predicted"/>
<evidence type="ECO:0000256" key="1">
    <source>
        <dbReference type="SAM" id="MobiDB-lite"/>
    </source>
</evidence>
<reference evidence="2 3" key="1">
    <citation type="journal article" date="2005" name="Nature">
        <title>The genome sequence of the rice blast fungus Magnaporthe grisea.</title>
        <authorList>
            <person name="Dean R.A."/>
            <person name="Talbot N.J."/>
            <person name="Ebbole D.J."/>
            <person name="Farman M.L."/>
            <person name="Mitchell T.K."/>
            <person name="Orbach M.J."/>
            <person name="Thon M."/>
            <person name="Kulkarni R."/>
            <person name="Xu J.R."/>
            <person name="Pan H."/>
            <person name="Read N.D."/>
            <person name="Lee Y.H."/>
            <person name="Carbone I."/>
            <person name="Brown D."/>
            <person name="Oh Y.Y."/>
            <person name="Donofrio N."/>
            <person name="Jeong J.S."/>
            <person name="Soanes D.M."/>
            <person name="Djonovic S."/>
            <person name="Kolomiets E."/>
            <person name="Rehmeyer C."/>
            <person name="Li W."/>
            <person name="Harding M."/>
            <person name="Kim S."/>
            <person name="Lebrun M.H."/>
            <person name="Bohnert H."/>
            <person name="Coughlan S."/>
            <person name="Butler J."/>
            <person name="Calvo S."/>
            <person name="Ma L.J."/>
            <person name="Nicol R."/>
            <person name="Purcell S."/>
            <person name="Nusbaum C."/>
            <person name="Galagan J.E."/>
            <person name="Birren B.W."/>
        </authorList>
    </citation>
    <scope>NUCLEOTIDE SEQUENCE [LARGE SCALE GENOMIC DNA]</scope>
    <source>
        <strain evidence="3">70-15 / ATCC MYA-4617 / FGSC 8958</strain>
    </source>
</reference>
<dbReference type="Proteomes" id="UP000009058">
    <property type="component" value="Chromosome 1"/>
</dbReference>
<dbReference type="OMA" id="FYCEDSE"/>
<evidence type="ECO:0000313" key="3">
    <source>
        <dbReference type="Proteomes" id="UP000009058"/>
    </source>
</evidence>
<evidence type="ECO:0000313" key="2">
    <source>
        <dbReference type="EMBL" id="EHA58525.1"/>
    </source>
</evidence>
<feature type="region of interest" description="Disordered" evidence="1">
    <location>
        <begin position="1"/>
        <end position="62"/>
    </location>
</feature>
<dbReference type="Gene3D" id="3.30.160.60">
    <property type="entry name" value="Classic Zinc Finger"/>
    <property type="match status" value="1"/>
</dbReference>
<reference key="2">
    <citation type="submission" date="2011-05" db="EMBL/GenBank/DDBJ databases">
        <title>The Genome Sequence of Magnaporthe oryzae 70-15.</title>
        <authorList>
            <consortium name="The Broad Institute Genome Sequencing Platform"/>
            <person name="Ma L.-J."/>
            <person name="Dead R."/>
            <person name="Young S.K."/>
            <person name="Zeng Q."/>
            <person name="Gargeya S."/>
            <person name="Fitzgerald M."/>
            <person name="Haas B."/>
            <person name="Abouelleil A."/>
            <person name="Alvarado L."/>
            <person name="Arachchi H.M."/>
            <person name="Berlin A."/>
            <person name="Brown A."/>
            <person name="Chapman S.B."/>
            <person name="Chen Z."/>
            <person name="Dunbar C."/>
            <person name="Freedman E."/>
            <person name="Gearin G."/>
            <person name="Gellesch M."/>
            <person name="Goldberg J."/>
            <person name="Griggs A."/>
            <person name="Gujja S."/>
            <person name="Heiman D."/>
            <person name="Howarth C."/>
            <person name="Larson L."/>
            <person name="Lui A."/>
            <person name="MacDonald P.J.P."/>
            <person name="Mehta T."/>
            <person name="Montmayeur A."/>
            <person name="Murphy C."/>
            <person name="Neiman D."/>
            <person name="Pearson M."/>
            <person name="Priest M."/>
            <person name="Roberts A."/>
            <person name="Saif S."/>
            <person name="Shea T."/>
            <person name="Shenoy N."/>
            <person name="Sisk P."/>
            <person name="Stolte C."/>
            <person name="Sykes S."/>
            <person name="Yandava C."/>
            <person name="Wortman J."/>
            <person name="Nusbaum C."/>
            <person name="Birren B."/>
        </authorList>
    </citation>
    <scope>NUCLEOTIDE SEQUENCE</scope>
    <source>
        <strain>70-15</strain>
    </source>
</reference>
<dbReference type="RefSeq" id="XP_003711137.1">
    <property type="nucleotide sequence ID" value="XM_003711089.1"/>
</dbReference>
<dbReference type="EMBL" id="CM001231">
    <property type="protein sequence ID" value="EHA58525.1"/>
    <property type="molecule type" value="Genomic_DNA"/>
</dbReference>
<name>G4MLV8_PYRO7</name>
<gene>
    <name evidence="2" type="ORF">MGG_14358</name>
</gene>
<dbReference type="HOGENOM" id="CLU_915490_0_0_1"/>
<dbReference type="AlphaFoldDB" id="G4MLV8"/>
<dbReference type="KEGG" id="mgr:MGG_14358"/>
<dbReference type="InParanoid" id="G4MLV8"/>
<keyword evidence="3" id="KW-1185">Reference proteome</keyword>
<organism evidence="2 3">
    <name type="scientific">Pyricularia oryzae (strain 70-15 / ATCC MYA-4617 / FGSC 8958)</name>
    <name type="common">Rice blast fungus</name>
    <name type="synonym">Magnaporthe oryzae</name>
    <dbReference type="NCBI Taxonomy" id="242507"/>
    <lineage>
        <taxon>Eukaryota</taxon>
        <taxon>Fungi</taxon>
        <taxon>Dikarya</taxon>
        <taxon>Ascomycota</taxon>
        <taxon>Pezizomycotina</taxon>
        <taxon>Sordariomycetes</taxon>
        <taxon>Sordariomycetidae</taxon>
        <taxon>Magnaporthales</taxon>
        <taxon>Pyriculariaceae</taxon>
        <taxon>Pyricularia</taxon>
    </lineage>
</organism>
<protein>
    <recommendedName>
        <fullName evidence="4">C2H2-type domain-containing protein</fullName>
    </recommendedName>
</protein>